<dbReference type="PRINTS" id="PR00080">
    <property type="entry name" value="SDRFAMILY"/>
</dbReference>
<dbReference type="PANTHER" id="PTHR45024:SF2">
    <property type="entry name" value="SCP2 DOMAIN-CONTAINING PROTEIN"/>
    <property type="match status" value="1"/>
</dbReference>
<dbReference type="Proteomes" id="UP001500665">
    <property type="component" value="Unassembled WGS sequence"/>
</dbReference>
<dbReference type="PROSITE" id="PS00061">
    <property type="entry name" value="ADH_SHORT"/>
    <property type="match status" value="1"/>
</dbReference>
<evidence type="ECO:0000256" key="2">
    <source>
        <dbReference type="ARBA" id="ARBA00023002"/>
    </source>
</evidence>
<protein>
    <submittedName>
        <fullName evidence="5">SDR family oxidoreductase</fullName>
    </submittedName>
</protein>
<dbReference type="Gene3D" id="3.40.50.720">
    <property type="entry name" value="NAD(P)-binding Rossmann-like Domain"/>
    <property type="match status" value="1"/>
</dbReference>
<dbReference type="EMBL" id="BAAAHH010000007">
    <property type="protein sequence ID" value="GAA0947691.1"/>
    <property type="molecule type" value="Genomic_DNA"/>
</dbReference>
<keyword evidence="2" id="KW-0560">Oxidoreductase</keyword>
<evidence type="ECO:0000256" key="3">
    <source>
        <dbReference type="RuleBase" id="RU000363"/>
    </source>
</evidence>
<reference evidence="6" key="1">
    <citation type="journal article" date="2019" name="Int. J. Syst. Evol. Microbiol.">
        <title>The Global Catalogue of Microorganisms (GCM) 10K type strain sequencing project: providing services to taxonomists for standard genome sequencing and annotation.</title>
        <authorList>
            <consortium name="The Broad Institute Genomics Platform"/>
            <consortium name="The Broad Institute Genome Sequencing Center for Infectious Disease"/>
            <person name="Wu L."/>
            <person name="Ma J."/>
        </authorList>
    </citation>
    <scope>NUCLEOTIDE SEQUENCE [LARGE SCALE GENOMIC DNA]</scope>
    <source>
        <strain evidence="6">JCM 10696</strain>
    </source>
</reference>
<evidence type="ECO:0000256" key="1">
    <source>
        <dbReference type="ARBA" id="ARBA00006484"/>
    </source>
</evidence>
<evidence type="ECO:0000313" key="6">
    <source>
        <dbReference type="Proteomes" id="UP001500665"/>
    </source>
</evidence>
<dbReference type="Pfam" id="PF00106">
    <property type="entry name" value="adh_short"/>
    <property type="match status" value="1"/>
</dbReference>
<evidence type="ECO:0000313" key="5">
    <source>
        <dbReference type="EMBL" id="GAA0947691.1"/>
    </source>
</evidence>
<feature type="domain" description="Ketoreductase" evidence="4">
    <location>
        <begin position="9"/>
        <end position="199"/>
    </location>
</feature>
<dbReference type="PANTHER" id="PTHR45024">
    <property type="entry name" value="DEHYDROGENASES, SHORT CHAIN"/>
    <property type="match status" value="1"/>
</dbReference>
<comment type="similarity">
    <text evidence="1 3">Belongs to the short-chain dehydrogenases/reductases (SDR) family.</text>
</comment>
<keyword evidence="6" id="KW-1185">Reference proteome</keyword>
<evidence type="ECO:0000259" key="4">
    <source>
        <dbReference type="SMART" id="SM00822"/>
    </source>
</evidence>
<dbReference type="SUPFAM" id="SSF51735">
    <property type="entry name" value="NAD(P)-binding Rossmann-fold domains"/>
    <property type="match status" value="1"/>
</dbReference>
<proteinExistence type="inferred from homology"/>
<name>A0ABP4BEH3_9ACTN</name>
<accession>A0ABP4BEH3</accession>
<dbReference type="PRINTS" id="PR00081">
    <property type="entry name" value="GDHRDH"/>
</dbReference>
<dbReference type="CDD" id="cd05353">
    <property type="entry name" value="hydroxyacyl-CoA-like_DH_SDR_c-like"/>
    <property type="match status" value="1"/>
</dbReference>
<dbReference type="SMART" id="SM00822">
    <property type="entry name" value="PKS_KR"/>
    <property type="match status" value="1"/>
</dbReference>
<dbReference type="InterPro" id="IPR057326">
    <property type="entry name" value="KR_dom"/>
</dbReference>
<gene>
    <name evidence="5" type="ORF">GCM10009550_23410</name>
</gene>
<sequence length="299" mass="31076">MSELRYDGKVAIITGAGHGLGRQHALELAARGAKVVVNDLGGDLHGDGSSAGPAQEVVDEIVKNGGEAVANGGNVATEEGAASIVQTAIDSFGRVDILINNAGILRDKSFKNMTVAEWDAVIAVHLRGAYLVTKAAWPHLVESGAGRIVNTSSPAGLFGNFGQANYATAKMGLVGFTKTMAAEGAKKGVRANAIAPVAYTRMTADLFPAEFADKLGVELVTPLVAYLAHESVEDSGQVFTVGGGRIAKIFVGEGPGFTKKDGLSVEDIRDNWQEISAQDPMAVFAGIHEQTAATFQALQ</sequence>
<dbReference type="RefSeq" id="WP_344239784.1">
    <property type="nucleotide sequence ID" value="NZ_BAAAHH010000007.1"/>
</dbReference>
<dbReference type="InterPro" id="IPR002347">
    <property type="entry name" value="SDR_fam"/>
</dbReference>
<dbReference type="InterPro" id="IPR020904">
    <property type="entry name" value="Sc_DH/Rdtase_CS"/>
</dbReference>
<dbReference type="InterPro" id="IPR036291">
    <property type="entry name" value="NAD(P)-bd_dom_sf"/>
</dbReference>
<comment type="caution">
    <text evidence="5">The sequence shown here is derived from an EMBL/GenBank/DDBJ whole genome shotgun (WGS) entry which is preliminary data.</text>
</comment>
<dbReference type="InterPro" id="IPR051687">
    <property type="entry name" value="Peroxisomal_Beta-Oxidation"/>
</dbReference>
<organism evidence="5 6">
    <name type="scientific">Actinocorallia libanotica</name>
    <dbReference type="NCBI Taxonomy" id="46162"/>
    <lineage>
        <taxon>Bacteria</taxon>
        <taxon>Bacillati</taxon>
        <taxon>Actinomycetota</taxon>
        <taxon>Actinomycetes</taxon>
        <taxon>Streptosporangiales</taxon>
        <taxon>Thermomonosporaceae</taxon>
        <taxon>Actinocorallia</taxon>
    </lineage>
</organism>